<accession>A0A180H528</accession>
<reference evidence="2" key="1">
    <citation type="submission" date="2009-11" db="EMBL/GenBank/DDBJ databases">
        <authorList>
            <consortium name="The Broad Institute Genome Sequencing Platform"/>
            <person name="Ward D."/>
            <person name="Feldgarden M."/>
            <person name="Earl A."/>
            <person name="Young S.K."/>
            <person name="Zeng Q."/>
            <person name="Koehrsen M."/>
            <person name="Alvarado L."/>
            <person name="Berlin A."/>
            <person name="Bochicchio J."/>
            <person name="Borenstein D."/>
            <person name="Chapman S.B."/>
            <person name="Chen Z."/>
            <person name="Engels R."/>
            <person name="Freedman E."/>
            <person name="Gellesch M."/>
            <person name="Goldberg J."/>
            <person name="Griggs A."/>
            <person name="Gujja S."/>
            <person name="Heilman E."/>
            <person name="Heiman D."/>
            <person name="Hepburn T."/>
            <person name="Howarth C."/>
            <person name="Jen D."/>
            <person name="Larson L."/>
            <person name="Lewis B."/>
            <person name="Mehta T."/>
            <person name="Park D."/>
            <person name="Pearson M."/>
            <person name="Roberts A."/>
            <person name="Saif S."/>
            <person name="Shea T."/>
            <person name="Shenoy N."/>
            <person name="Sisk P."/>
            <person name="Stolte C."/>
            <person name="Sykes S."/>
            <person name="Thomson T."/>
            <person name="Walk T."/>
            <person name="White J."/>
            <person name="Yandava C."/>
            <person name="Izard J."/>
            <person name="Baranova O.V."/>
            <person name="Blanton J.M."/>
            <person name="Tanner A.C."/>
            <person name="Dewhirst F.E."/>
            <person name="Haas B."/>
            <person name="Nusbaum C."/>
            <person name="Birren B."/>
        </authorList>
    </citation>
    <scope>NUCLEOTIDE SEQUENCE [LARGE SCALE GENOMIC DNA]</scope>
    <source>
        <strain evidence="2">1-1 BBBD Race 1</strain>
    </source>
</reference>
<reference evidence="2" key="2">
    <citation type="submission" date="2016-05" db="EMBL/GenBank/DDBJ databases">
        <title>Comparative analysis highlights variable genome content of wheat rusts and divergence of the mating loci.</title>
        <authorList>
            <person name="Cuomo C.A."/>
            <person name="Bakkeren G."/>
            <person name="Szabo L."/>
            <person name="Khalil H."/>
            <person name="Joly D."/>
            <person name="Goldberg J."/>
            <person name="Young S."/>
            <person name="Zeng Q."/>
            <person name="Fellers J."/>
        </authorList>
    </citation>
    <scope>NUCLEOTIDE SEQUENCE [LARGE SCALE GENOMIC DNA]</scope>
    <source>
        <strain evidence="2">1-1 BBBD Race 1</strain>
    </source>
</reference>
<evidence type="ECO:0000313" key="2">
    <source>
        <dbReference type="EMBL" id="OAV99699.1"/>
    </source>
</evidence>
<organism evidence="2">
    <name type="scientific">Puccinia triticina (isolate 1-1 / race 1 (BBBD))</name>
    <name type="common">Brown leaf rust fungus</name>
    <dbReference type="NCBI Taxonomy" id="630390"/>
    <lineage>
        <taxon>Eukaryota</taxon>
        <taxon>Fungi</taxon>
        <taxon>Dikarya</taxon>
        <taxon>Basidiomycota</taxon>
        <taxon>Pucciniomycotina</taxon>
        <taxon>Pucciniomycetes</taxon>
        <taxon>Pucciniales</taxon>
        <taxon>Pucciniaceae</taxon>
        <taxon>Puccinia</taxon>
    </lineage>
</organism>
<evidence type="ECO:0000313" key="3">
    <source>
        <dbReference type="EnsemblFungi" id="PTTG_25257-t43_1-p1"/>
    </source>
</evidence>
<keyword evidence="4" id="KW-1185">Reference proteome</keyword>
<dbReference type="Proteomes" id="UP000005240">
    <property type="component" value="Unassembled WGS sequence"/>
</dbReference>
<gene>
    <name evidence="2" type="ORF">PTTG_25257</name>
</gene>
<evidence type="ECO:0000256" key="1">
    <source>
        <dbReference type="SAM" id="SignalP"/>
    </source>
</evidence>
<dbReference type="VEuPathDB" id="FungiDB:PTTG_25257"/>
<keyword evidence="1" id="KW-0732">Signal</keyword>
<reference evidence="3 4" key="3">
    <citation type="journal article" date="2017" name="G3 (Bethesda)">
        <title>Comparative analysis highlights variable genome content of wheat rusts and divergence of the mating loci.</title>
        <authorList>
            <person name="Cuomo C.A."/>
            <person name="Bakkeren G."/>
            <person name="Khalil H.B."/>
            <person name="Panwar V."/>
            <person name="Joly D."/>
            <person name="Linning R."/>
            <person name="Sakthikumar S."/>
            <person name="Song X."/>
            <person name="Adiconis X."/>
            <person name="Fan L."/>
            <person name="Goldberg J.M."/>
            <person name="Levin J.Z."/>
            <person name="Young S."/>
            <person name="Zeng Q."/>
            <person name="Anikster Y."/>
            <person name="Bruce M."/>
            <person name="Wang M."/>
            <person name="Yin C."/>
            <person name="McCallum B."/>
            <person name="Szabo L.J."/>
            <person name="Hulbert S."/>
            <person name="Chen X."/>
            <person name="Fellers J.P."/>
        </authorList>
    </citation>
    <scope>NUCLEOTIDE SEQUENCE</scope>
    <source>
        <strain evidence="4">Isolate 1-1 / race 1 (BBBD)</strain>
        <strain evidence="3">isolate 1-1 / race 1 (BBBD)</strain>
    </source>
</reference>
<evidence type="ECO:0000313" key="4">
    <source>
        <dbReference type="Proteomes" id="UP000005240"/>
    </source>
</evidence>
<evidence type="ECO:0008006" key="5">
    <source>
        <dbReference type="Google" id="ProtNLM"/>
    </source>
</evidence>
<dbReference type="EnsemblFungi" id="PTTG_25257-t43_1">
    <property type="protein sequence ID" value="PTTG_25257-t43_1-p1"/>
    <property type="gene ID" value="PTTG_25257"/>
</dbReference>
<feature type="chain" id="PRO_5008110655" description="CBM1 domain-containing protein" evidence="1">
    <location>
        <begin position="22"/>
        <end position="125"/>
    </location>
</feature>
<proteinExistence type="predicted"/>
<name>A0A180H528_PUCT1</name>
<feature type="signal peptide" evidence="1">
    <location>
        <begin position="1"/>
        <end position="21"/>
    </location>
</feature>
<reference evidence="3" key="4">
    <citation type="submission" date="2025-05" db="UniProtKB">
        <authorList>
            <consortium name="EnsemblFungi"/>
        </authorList>
    </citation>
    <scope>IDENTIFICATION</scope>
    <source>
        <strain evidence="3">isolate 1-1 / race 1 (BBBD)</strain>
    </source>
</reference>
<dbReference type="EMBL" id="ADAS02000002">
    <property type="protein sequence ID" value="OAV99699.1"/>
    <property type="molecule type" value="Genomic_DNA"/>
</dbReference>
<dbReference type="AlphaFoldDB" id="A0A180H528"/>
<protein>
    <recommendedName>
        <fullName evidence="5">CBM1 domain-containing protein</fullName>
    </recommendedName>
</protein>
<sequence>MHLFKSTIGFAAVIGLASVCAKPNSNLMECTPDYPWGYCGSIDSYTSEKPVKKPATWKIIPAAQTRATAQLHGMIYKRCSDPYGQGAWCCNGNLNPAYMPVTGPRWINDQMLKDNCLERKTASQI</sequence>